<feature type="domain" description="Transposase IS200-like" evidence="1">
    <location>
        <begin position="21"/>
        <end position="184"/>
    </location>
</feature>
<name>A0ABU1ANI2_9BACT</name>
<dbReference type="RefSeq" id="WP_308985870.1">
    <property type="nucleotide sequence ID" value="NZ_JARXIC010000023.1"/>
</dbReference>
<proteinExistence type="predicted"/>
<comment type="caution">
    <text evidence="2">The sequence shown here is derived from an EMBL/GenBank/DDBJ whole genome shotgun (WGS) entry which is preliminary data.</text>
</comment>
<dbReference type="SMART" id="SM01321">
    <property type="entry name" value="Y1_Tnp"/>
    <property type="match status" value="1"/>
</dbReference>
<evidence type="ECO:0000259" key="1">
    <source>
        <dbReference type="SMART" id="SM01321"/>
    </source>
</evidence>
<dbReference type="InterPro" id="IPR002686">
    <property type="entry name" value="Transposase_17"/>
</dbReference>
<evidence type="ECO:0000313" key="2">
    <source>
        <dbReference type="EMBL" id="MDQ8195415.1"/>
    </source>
</evidence>
<accession>A0ABU1ANI2</accession>
<protein>
    <submittedName>
        <fullName evidence="2">Transposase</fullName>
    </submittedName>
</protein>
<reference evidence="2 3" key="1">
    <citation type="submission" date="2023-04" db="EMBL/GenBank/DDBJ databases">
        <title>A novel bacteria isolated from coastal sediment.</title>
        <authorList>
            <person name="Liu X.-J."/>
            <person name="Du Z.-J."/>
        </authorList>
    </citation>
    <scope>NUCLEOTIDE SEQUENCE [LARGE SCALE GENOMIC DNA]</scope>
    <source>
        <strain evidence="2 3">SDUM461004</strain>
    </source>
</reference>
<organism evidence="2 3">
    <name type="scientific">Thalassobacterium sedimentorum</name>
    <dbReference type="NCBI Taxonomy" id="3041258"/>
    <lineage>
        <taxon>Bacteria</taxon>
        <taxon>Pseudomonadati</taxon>
        <taxon>Verrucomicrobiota</taxon>
        <taxon>Opitutia</taxon>
        <taxon>Puniceicoccales</taxon>
        <taxon>Coraliomargaritaceae</taxon>
        <taxon>Thalassobacterium</taxon>
    </lineage>
</organism>
<keyword evidence="3" id="KW-1185">Reference proteome</keyword>
<dbReference type="InterPro" id="IPR052715">
    <property type="entry name" value="RAYT_transposase"/>
</dbReference>
<dbReference type="Gene3D" id="3.30.70.1290">
    <property type="entry name" value="Transposase IS200-like"/>
    <property type="match status" value="1"/>
</dbReference>
<dbReference type="Pfam" id="PF01797">
    <property type="entry name" value="Y1_Tnp"/>
    <property type="match status" value="1"/>
</dbReference>
<dbReference type="Proteomes" id="UP001243717">
    <property type="component" value="Unassembled WGS sequence"/>
</dbReference>
<dbReference type="InterPro" id="IPR036515">
    <property type="entry name" value="Transposase_17_sf"/>
</dbReference>
<sequence>MFLDENRDIQKHRDRLPHWHQGGTLVFLTWRLTDSLPKAAVARILELREAWREQNPKPWSDSQAAEYNRRFILPLEDKLDDSHGYCVLRQQEVRRIVCDALHYFYQDRYELDAYVVMPNHVHILLLLNDQFPLKDVVHSLKSYTAKEINKLLGQGGKLWQRGYWDRLIRSEKQLNWTRSYIAKNPEKLKLGDYSLWHKERRPPA</sequence>
<gene>
    <name evidence="2" type="ORF">QEH59_13345</name>
</gene>
<evidence type="ECO:0000313" key="3">
    <source>
        <dbReference type="Proteomes" id="UP001243717"/>
    </source>
</evidence>
<dbReference type="EMBL" id="JARXIC010000023">
    <property type="protein sequence ID" value="MDQ8195415.1"/>
    <property type="molecule type" value="Genomic_DNA"/>
</dbReference>
<dbReference type="SUPFAM" id="SSF143422">
    <property type="entry name" value="Transposase IS200-like"/>
    <property type="match status" value="1"/>
</dbReference>
<dbReference type="PANTHER" id="PTHR36966">
    <property type="entry name" value="REP-ASSOCIATED TYROSINE TRANSPOSASE"/>
    <property type="match status" value="1"/>
</dbReference>
<dbReference type="PANTHER" id="PTHR36966:SF1">
    <property type="entry name" value="REP-ASSOCIATED TYROSINE TRANSPOSASE"/>
    <property type="match status" value="1"/>
</dbReference>